<protein>
    <submittedName>
        <fullName evidence="1">Uncharacterized protein</fullName>
    </submittedName>
</protein>
<reference evidence="1 2" key="1">
    <citation type="submission" date="2019-05" db="EMBL/GenBank/DDBJ databases">
        <title>Another draft genome of Portunus trituberculatus and its Hox gene families provides insights of decapod evolution.</title>
        <authorList>
            <person name="Jeong J.-H."/>
            <person name="Song I."/>
            <person name="Kim S."/>
            <person name="Choi T."/>
            <person name="Kim D."/>
            <person name="Ryu S."/>
            <person name="Kim W."/>
        </authorList>
    </citation>
    <scope>NUCLEOTIDE SEQUENCE [LARGE SCALE GENOMIC DNA]</scope>
    <source>
        <tissue evidence="1">Muscle</tissue>
    </source>
</reference>
<comment type="caution">
    <text evidence="1">The sequence shown here is derived from an EMBL/GenBank/DDBJ whole genome shotgun (WGS) entry which is preliminary data.</text>
</comment>
<accession>A0A5B7HKK7</accession>
<dbReference type="EMBL" id="VSRR010029986">
    <property type="protein sequence ID" value="MPC69777.1"/>
    <property type="molecule type" value="Genomic_DNA"/>
</dbReference>
<keyword evidence="2" id="KW-1185">Reference proteome</keyword>
<evidence type="ECO:0000313" key="2">
    <source>
        <dbReference type="Proteomes" id="UP000324222"/>
    </source>
</evidence>
<dbReference type="Proteomes" id="UP000324222">
    <property type="component" value="Unassembled WGS sequence"/>
</dbReference>
<evidence type="ECO:0000313" key="1">
    <source>
        <dbReference type="EMBL" id="MPC69777.1"/>
    </source>
</evidence>
<organism evidence="1 2">
    <name type="scientific">Portunus trituberculatus</name>
    <name type="common">Swimming crab</name>
    <name type="synonym">Neptunus trituberculatus</name>
    <dbReference type="NCBI Taxonomy" id="210409"/>
    <lineage>
        <taxon>Eukaryota</taxon>
        <taxon>Metazoa</taxon>
        <taxon>Ecdysozoa</taxon>
        <taxon>Arthropoda</taxon>
        <taxon>Crustacea</taxon>
        <taxon>Multicrustacea</taxon>
        <taxon>Malacostraca</taxon>
        <taxon>Eumalacostraca</taxon>
        <taxon>Eucarida</taxon>
        <taxon>Decapoda</taxon>
        <taxon>Pleocyemata</taxon>
        <taxon>Brachyura</taxon>
        <taxon>Eubrachyura</taxon>
        <taxon>Portunoidea</taxon>
        <taxon>Portunidae</taxon>
        <taxon>Portuninae</taxon>
        <taxon>Portunus</taxon>
    </lineage>
</organism>
<name>A0A5B7HKK7_PORTR</name>
<proteinExistence type="predicted"/>
<gene>
    <name evidence="1" type="ORF">E2C01_064009</name>
</gene>
<sequence>MQVMTRGKQPLSGAVGRGMAEGDVCGEAEVAEVSHPPPRPTQAHVAKCILSHTQRSNLSRLHLSLQKIEGKNGREMTIHVTTMTSTIHPSIGAEWGGAGVAPVSACGQGRGAEDPGARVQLLIECLLRCGLLSLWCVVGAASRQADTRR</sequence>
<dbReference type="AlphaFoldDB" id="A0A5B7HKK7"/>